<comment type="cofactor">
    <cofactor evidence="1">
        <name>FAD</name>
        <dbReference type="ChEBI" id="CHEBI:57692"/>
    </cofactor>
</comment>
<dbReference type="Gene3D" id="3.50.50.60">
    <property type="entry name" value="FAD/NAD(P)-binding domain"/>
    <property type="match status" value="2"/>
</dbReference>
<dbReference type="HOGENOM" id="CLU_016755_0_3_6"/>
<dbReference type="PRINTS" id="PR00368">
    <property type="entry name" value="FADPNR"/>
</dbReference>
<dbReference type="GO" id="GO:0004148">
    <property type="term" value="F:dihydrolipoyl dehydrogenase (NADH) activity"/>
    <property type="evidence" value="ECO:0007669"/>
    <property type="project" value="UniProtKB-EC"/>
</dbReference>
<dbReference type="InterPro" id="IPR016156">
    <property type="entry name" value="FAD/NAD-linked_Rdtase_dimer_sf"/>
</dbReference>
<dbReference type="STRING" id="762983.HMPREF9444_00294"/>
<organism evidence="6 7">
    <name type="scientific">Succinatimonas hippei (strain DSM 22608 / JCM 16073 / KCTC 15190 / YIT 12066)</name>
    <dbReference type="NCBI Taxonomy" id="762983"/>
    <lineage>
        <taxon>Bacteria</taxon>
        <taxon>Pseudomonadati</taxon>
        <taxon>Pseudomonadota</taxon>
        <taxon>Gammaproteobacteria</taxon>
        <taxon>Aeromonadales</taxon>
        <taxon>Succinivibrionaceae</taxon>
        <taxon>Succinatimonas</taxon>
    </lineage>
</organism>
<keyword evidence="3" id="KW-0274">FAD</keyword>
<comment type="caution">
    <text evidence="6">The sequence shown here is derived from an EMBL/GenBank/DDBJ whole genome shotgun (WGS) entry which is preliminary data.</text>
</comment>
<evidence type="ECO:0000256" key="1">
    <source>
        <dbReference type="ARBA" id="ARBA00001974"/>
    </source>
</evidence>
<evidence type="ECO:0000256" key="3">
    <source>
        <dbReference type="ARBA" id="ARBA00022827"/>
    </source>
</evidence>
<reference evidence="6 7" key="1">
    <citation type="submission" date="2011-01" db="EMBL/GenBank/DDBJ databases">
        <authorList>
            <person name="Weinstock G."/>
            <person name="Sodergren E."/>
            <person name="Clifton S."/>
            <person name="Fulton L."/>
            <person name="Fulton B."/>
            <person name="Courtney L."/>
            <person name="Fronick C."/>
            <person name="Harrison M."/>
            <person name="Strong C."/>
            <person name="Farmer C."/>
            <person name="Delahaunty K."/>
            <person name="Markovic C."/>
            <person name="Hall O."/>
            <person name="Minx P."/>
            <person name="Tomlinson C."/>
            <person name="Mitreva M."/>
            <person name="Hou S."/>
            <person name="Chen J."/>
            <person name="Wollam A."/>
            <person name="Pepin K.H."/>
            <person name="Johnson M."/>
            <person name="Bhonagiri V."/>
            <person name="Zhang X."/>
            <person name="Suruliraj S."/>
            <person name="Warren W."/>
            <person name="Chinwalla A."/>
            <person name="Mardis E.R."/>
            <person name="Wilson R.K."/>
        </authorList>
    </citation>
    <scope>NUCLEOTIDE SEQUENCE [LARGE SCALE GENOMIC DNA]</scope>
    <source>
        <strain evidence="7">DSM 22608 / JCM 16073 / KCTC 15190 / YIT 12066</strain>
    </source>
</reference>
<dbReference type="PANTHER" id="PTHR43014">
    <property type="entry name" value="MERCURIC REDUCTASE"/>
    <property type="match status" value="1"/>
</dbReference>
<feature type="domain" description="FAD/NAD(P)-binding" evidence="5">
    <location>
        <begin position="9"/>
        <end position="323"/>
    </location>
</feature>
<sequence>MDARKISCDCIIVGAGSAGIEAYKTAKQNGAQCILVESGPLGTTAHRTGDIPSCLLFAAGKAAHTNVDAEKFGLKFKNKASFDKSNVLNSLRASRAQSTTEVLSFLYKIPDDERIIGKAGFIDAHHVHVGENLIIEFKTAVIATGSIPVIPYELGKLGGILTTDDFFETDRIKNSVAVFGSGLVGLRLGQALSYLGVDVTVFCDENLWLLTDETVIAKTRELLRKSMKLSVNSNITSIEKHGDLYGIYYLDENNFENFITVEQIISAGSRYPKIDGMKLRDIGIKLSPFGFIDVDEKTLQTSIPHIFAAGDVIGHKMSTNLAKETGRVAGFNAANLPHKLEMNSSVAVHVLPTEPAAAIVGLSFNEVKERAKLGFHFVIGESHADKGIYRCEHTAQGLIRLYCDLQNHCILGAEMCAPQCDHLAHFLALAIQKKMTADELSTFSFFHLTYEEALNDAAKAAVKAINQRKGTNYYARS</sequence>
<keyword evidence="2" id="KW-0285">Flavoprotein</keyword>
<evidence type="ECO:0000313" key="7">
    <source>
        <dbReference type="Proteomes" id="UP000018458"/>
    </source>
</evidence>
<dbReference type="Pfam" id="PF02852">
    <property type="entry name" value="Pyr_redox_dim"/>
    <property type="match status" value="1"/>
</dbReference>
<accession>E8LHY1</accession>
<dbReference type="GO" id="GO:0050660">
    <property type="term" value="F:flavin adenine dinucleotide binding"/>
    <property type="evidence" value="ECO:0007669"/>
    <property type="project" value="TreeGrafter"/>
</dbReference>
<dbReference type="OrthoDB" id="9800167at2"/>
<dbReference type="EC" id="1.8.1.4" evidence="6"/>
<dbReference type="SUPFAM" id="SSF51905">
    <property type="entry name" value="FAD/NAD(P)-binding domain"/>
    <property type="match status" value="1"/>
</dbReference>
<dbReference type="eggNOG" id="COG1249">
    <property type="taxonomic scope" value="Bacteria"/>
</dbReference>
<feature type="domain" description="Pyridine nucleotide-disulphide oxidoreductase dimerisation" evidence="4">
    <location>
        <begin position="353"/>
        <end position="457"/>
    </location>
</feature>
<dbReference type="PRINTS" id="PR00411">
    <property type="entry name" value="PNDRDTASEI"/>
</dbReference>
<name>E8LHY1_SUCHY</name>
<proteinExistence type="predicted"/>
<keyword evidence="7" id="KW-1185">Reference proteome</keyword>
<dbReference type="Proteomes" id="UP000018458">
    <property type="component" value="Unassembled WGS sequence"/>
</dbReference>
<protein>
    <submittedName>
        <fullName evidence="6">Dihydrolipoyl dehydrogenase</fullName>
        <ecNumber evidence="6">1.8.1.4</ecNumber>
    </submittedName>
</protein>
<evidence type="ECO:0000256" key="2">
    <source>
        <dbReference type="ARBA" id="ARBA00022630"/>
    </source>
</evidence>
<dbReference type="GO" id="GO:0003955">
    <property type="term" value="F:NAD(P)H dehydrogenase (quinone) activity"/>
    <property type="evidence" value="ECO:0007669"/>
    <property type="project" value="TreeGrafter"/>
</dbReference>
<dbReference type="Pfam" id="PF07992">
    <property type="entry name" value="Pyr_redox_2"/>
    <property type="match status" value="1"/>
</dbReference>
<evidence type="ECO:0000259" key="4">
    <source>
        <dbReference type="Pfam" id="PF02852"/>
    </source>
</evidence>
<gene>
    <name evidence="6" type="ORF">HMPREF9444_00294</name>
</gene>
<dbReference type="InterPro" id="IPR004099">
    <property type="entry name" value="Pyr_nucl-diS_OxRdtase_dimer"/>
</dbReference>
<dbReference type="InterPro" id="IPR036188">
    <property type="entry name" value="FAD/NAD-bd_sf"/>
</dbReference>
<evidence type="ECO:0000259" key="5">
    <source>
        <dbReference type="Pfam" id="PF07992"/>
    </source>
</evidence>
<dbReference type="RefSeq" id="WP_009142519.1">
    <property type="nucleotide sequence ID" value="NZ_GL830949.1"/>
</dbReference>
<keyword evidence="6" id="KW-0560">Oxidoreductase</keyword>
<dbReference type="EMBL" id="AEVO01000011">
    <property type="protein sequence ID" value="EFY07877.1"/>
    <property type="molecule type" value="Genomic_DNA"/>
</dbReference>
<dbReference type="InterPro" id="IPR023753">
    <property type="entry name" value="FAD/NAD-binding_dom"/>
</dbReference>
<dbReference type="Gene3D" id="3.30.390.30">
    <property type="match status" value="1"/>
</dbReference>
<dbReference type="PANTHER" id="PTHR43014:SF4">
    <property type="entry name" value="PYRIDINE NUCLEOTIDE-DISULFIDE OXIDOREDUCTASE RCLA-RELATED"/>
    <property type="match status" value="1"/>
</dbReference>
<dbReference type="SUPFAM" id="SSF55424">
    <property type="entry name" value="FAD/NAD-linked reductases, dimerisation (C-terminal) domain"/>
    <property type="match status" value="1"/>
</dbReference>
<evidence type="ECO:0000313" key="6">
    <source>
        <dbReference type="EMBL" id="EFY07877.1"/>
    </source>
</evidence>
<dbReference type="AlphaFoldDB" id="E8LHY1"/>